<comment type="similarity">
    <text evidence="2 11">Belongs to the sodium:solute symporter (SSF) (TC 2.A.21) family.</text>
</comment>
<evidence type="ECO:0000256" key="9">
    <source>
        <dbReference type="ARBA" id="ARBA00023136"/>
    </source>
</evidence>
<accession>A0A433SNT3</accession>
<dbReference type="STRING" id="188477.A0A433SNT3"/>
<dbReference type="GO" id="GO:0015293">
    <property type="term" value="F:symporter activity"/>
    <property type="evidence" value="ECO:0007669"/>
    <property type="project" value="TreeGrafter"/>
</dbReference>
<keyword evidence="5 13" id="KW-0812">Transmembrane</keyword>
<feature type="region of interest" description="Disordered" evidence="12">
    <location>
        <begin position="299"/>
        <end position="319"/>
    </location>
</feature>
<dbReference type="EMBL" id="RQTK01001319">
    <property type="protein sequence ID" value="RUS70858.1"/>
    <property type="molecule type" value="Genomic_DNA"/>
</dbReference>
<evidence type="ECO:0000256" key="4">
    <source>
        <dbReference type="ARBA" id="ARBA00022475"/>
    </source>
</evidence>
<keyword evidence="4" id="KW-1003">Cell membrane</keyword>
<evidence type="ECO:0000313" key="15">
    <source>
        <dbReference type="Proteomes" id="UP000271974"/>
    </source>
</evidence>
<keyword evidence="15" id="KW-1185">Reference proteome</keyword>
<gene>
    <name evidence="14" type="ORF">EGW08_021372</name>
</gene>
<evidence type="ECO:0000256" key="6">
    <source>
        <dbReference type="ARBA" id="ARBA00022989"/>
    </source>
</evidence>
<keyword evidence="9 13" id="KW-0472">Membrane</keyword>
<dbReference type="PANTHER" id="PTHR42985:SF40">
    <property type="entry name" value="LD47995P-RELATED"/>
    <property type="match status" value="1"/>
</dbReference>
<proteinExistence type="inferred from homology"/>
<evidence type="ECO:0000256" key="7">
    <source>
        <dbReference type="ARBA" id="ARBA00023053"/>
    </source>
</evidence>
<keyword evidence="3" id="KW-0813">Transport</keyword>
<keyword evidence="6 13" id="KW-1133">Transmembrane helix</keyword>
<dbReference type="InterPro" id="IPR038377">
    <property type="entry name" value="Na/Glc_symporter_sf"/>
</dbReference>
<evidence type="ECO:0000256" key="3">
    <source>
        <dbReference type="ARBA" id="ARBA00022448"/>
    </source>
</evidence>
<dbReference type="GO" id="GO:0006814">
    <property type="term" value="P:sodium ion transport"/>
    <property type="evidence" value="ECO:0007669"/>
    <property type="project" value="UniProtKB-KW"/>
</dbReference>
<evidence type="ECO:0000256" key="12">
    <source>
        <dbReference type="SAM" id="MobiDB-lite"/>
    </source>
</evidence>
<evidence type="ECO:0000313" key="14">
    <source>
        <dbReference type="EMBL" id="RUS70858.1"/>
    </source>
</evidence>
<protein>
    <recommendedName>
        <fullName evidence="16">Sodium/solute symporter</fullName>
    </recommendedName>
</protein>
<organism evidence="14 15">
    <name type="scientific">Elysia chlorotica</name>
    <name type="common">Eastern emerald elysia</name>
    <name type="synonym">Sea slug</name>
    <dbReference type="NCBI Taxonomy" id="188477"/>
    <lineage>
        <taxon>Eukaryota</taxon>
        <taxon>Metazoa</taxon>
        <taxon>Spiralia</taxon>
        <taxon>Lophotrochozoa</taxon>
        <taxon>Mollusca</taxon>
        <taxon>Gastropoda</taxon>
        <taxon>Heterobranchia</taxon>
        <taxon>Euthyneura</taxon>
        <taxon>Panpulmonata</taxon>
        <taxon>Sacoglossa</taxon>
        <taxon>Placobranchoidea</taxon>
        <taxon>Plakobranchidae</taxon>
        <taxon>Elysia</taxon>
    </lineage>
</organism>
<feature type="compositionally biased region" description="Polar residues" evidence="12">
    <location>
        <begin position="300"/>
        <end position="319"/>
    </location>
</feature>
<keyword evidence="10" id="KW-0739">Sodium transport</keyword>
<feature type="transmembrane region" description="Helical" evidence="13">
    <location>
        <begin position="12"/>
        <end position="38"/>
    </location>
</feature>
<keyword evidence="7" id="KW-0915">Sodium</keyword>
<dbReference type="InterPro" id="IPR001734">
    <property type="entry name" value="Na/solute_symporter"/>
</dbReference>
<dbReference type="OrthoDB" id="10043921at2759"/>
<dbReference type="Pfam" id="PF00474">
    <property type="entry name" value="SSF"/>
    <property type="match status" value="1"/>
</dbReference>
<feature type="transmembrane region" description="Helical" evidence="13">
    <location>
        <begin position="187"/>
        <end position="210"/>
    </location>
</feature>
<reference evidence="14 15" key="1">
    <citation type="submission" date="2019-01" db="EMBL/GenBank/DDBJ databases">
        <title>A draft genome assembly of the solar-powered sea slug Elysia chlorotica.</title>
        <authorList>
            <person name="Cai H."/>
            <person name="Li Q."/>
            <person name="Fang X."/>
            <person name="Li J."/>
            <person name="Curtis N.E."/>
            <person name="Altenburger A."/>
            <person name="Shibata T."/>
            <person name="Feng M."/>
            <person name="Maeda T."/>
            <person name="Schwartz J.A."/>
            <person name="Shigenobu S."/>
            <person name="Lundholm N."/>
            <person name="Nishiyama T."/>
            <person name="Yang H."/>
            <person name="Hasebe M."/>
            <person name="Li S."/>
            <person name="Pierce S.K."/>
            <person name="Wang J."/>
        </authorList>
    </citation>
    <scope>NUCLEOTIDE SEQUENCE [LARGE SCALE GENOMIC DNA]</scope>
    <source>
        <strain evidence="14">EC2010</strain>
        <tissue evidence="14">Whole organism of an adult</tissue>
    </source>
</reference>
<evidence type="ECO:0000256" key="2">
    <source>
        <dbReference type="ARBA" id="ARBA00006434"/>
    </source>
</evidence>
<evidence type="ECO:0008006" key="16">
    <source>
        <dbReference type="Google" id="ProtNLM"/>
    </source>
</evidence>
<comment type="caution">
    <text evidence="14">The sequence shown here is derived from an EMBL/GenBank/DDBJ whole genome shotgun (WGS) entry which is preliminary data.</text>
</comment>
<dbReference type="PANTHER" id="PTHR42985">
    <property type="entry name" value="SODIUM-COUPLED MONOCARBOXYLATE TRANSPORTER"/>
    <property type="match status" value="1"/>
</dbReference>
<evidence type="ECO:0000256" key="10">
    <source>
        <dbReference type="ARBA" id="ARBA00023201"/>
    </source>
</evidence>
<comment type="subcellular location">
    <subcellularLocation>
        <location evidence="1">Cell membrane</location>
        <topology evidence="1">Multi-pass membrane protein</topology>
    </subcellularLocation>
</comment>
<name>A0A433SNT3_ELYCH</name>
<dbReference type="PROSITE" id="PS50283">
    <property type="entry name" value="NA_SOLUT_SYMP_3"/>
    <property type="match status" value="1"/>
</dbReference>
<dbReference type="Proteomes" id="UP000271974">
    <property type="component" value="Unassembled WGS sequence"/>
</dbReference>
<evidence type="ECO:0000256" key="8">
    <source>
        <dbReference type="ARBA" id="ARBA00023065"/>
    </source>
</evidence>
<keyword evidence="8" id="KW-0406">Ion transport</keyword>
<dbReference type="InterPro" id="IPR051163">
    <property type="entry name" value="Sodium:Solute_Symporter_SSF"/>
</dbReference>
<evidence type="ECO:0000256" key="13">
    <source>
        <dbReference type="SAM" id="Phobius"/>
    </source>
</evidence>
<dbReference type="Gene3D" id="1.20.1730.10">
    <property type="entry name" value="Sodium/glucose cotransporter"/>
    <property type="match status" value="1"/>
</dbReference>
<dbReference type="AlphaFoldDB" id="A0A433SNT3"/>
<evidence type="ECO:0000256" key="5">
    <source>
        <dbReference type="ARBA" id="ARBA00022692"/>
    </source>
</evidence>
<evidence type="ECO:0000256" key="1">
    <source>
        <dbReference type="ARBA" id="ARBA00004651"/>
    </source>
</evidence>
<feature type="transmembrane region" description="Helical" evidence="13">
    <location>
        <begin position="58"/>
        <end position="78"/>
    </location>
</feature>
<dbReference type="GO" id="GO:0005886">
    <property type="term" value="C:plasma membrane"/>
    <property type="evidence" value="ECO:0007669"/>
    <property type="project" value="UniProtKB-SubCell"/>
</dbReference>
<feature type="transmembrane region" description="Helical" evidence="13">
    <location>
        <begin position="117"/>
        <end position="136"/>
    </location>
</feature>
<sequence length="319" mass="35321">MQDIMGSTPGFMGIYLAGVFSATLSTVSSVINSVAMVFLEDCIRVHCEVRHKSRKRRLFSQIFTVIFGVVCMEIAYLVSRIGDPVLETGVTNHACMAGTLLGVFSLGMFFPWANETGALFGMFGAMAITLSMFFGLPKAPNTEVPLTCVTNCNISALSNISRIALLKPRPTIIVPTEIPDKLYCVSYIWLSVISSGSCVIIGIIVSYITGFKKPTDLDPRLIVPLLDVMFPFYYLPENIREYFRFGINHENKYEETRKKRRFSASESTVGSHLTPHGTADVYSERSYVRSEIKSARSMKESGSNRSYLGTGTSIVESEV</sequence>
<evidence type="ECO:0000256" key="11">
    <source>
        <dbReference type="RuleBase" id="RU362091"/>
    </source>
</evidence>
<feature type="transmembrane region" description="Helical" evidence="13">
    <location>
        <begin position="90"/>
        <end position="110"/>
    </location>
</feature>